<name>A0ABY6DF43_9RHOB</name>
<dbReference type="PROSITE" id="PS51296">
    <property type="entry name" value="RIESKE"/>
    <property type="match status" value="1"/>
</dbReference>
<dbReference type="PRINTS" id="PR00090">
    <property type="entry name" value="RNGDIOXGNASE"/>
</dbReference>
<dbReference type="Gene3D" id="3.90.380.10">
    <property type="entry name" value="Naphthalene 1,2-dioxygenase Alpha Subunit, Chain A, domain 1"/>
    <property type="match status" value="2"/>
</dbReference>
<comment type="cofactor">
    <cofactor evidence="1">
        <name>Fe cation</name>
        <dbReference type="ChEBI" id="CHEBI:24875"/>
    </cofactor>
</comment>
<evidence type="ECO:0000259" key="7">
    <source>
        <dbReference type="PROSITE" id="PS51296"/>
    </source>
</evidence>
<dbReference type="CDD" id="cd00680">
    <property type="entry name" value="RHO_alpha_C"/>
    <property type="match status" value="1"/>
</dbReference>
<dbReference type="RefSeq" id="WP_263048905.1">
    <property type="nucleotide sequence ID" value="NZ_CP106738.1"/>
</dbReference>
<evidence type="ECO:0000256" key="3">
    <source>
        <dbReference type="ARBA" id="ARBA00022723"/>
    </source>
</evidence>
<protein>
    <submittedName>
        <fullName evidence="8">Aromatic ring-hydroxylating dioxygenase subunit alpha</fullName>
    </submittedName>
</protein>
<dbReference type="Proteomes" id="UP001064087">
    <property type="component" value="Chromosome"/>
</dbReference>
<dbReference type="Pfam" id="PF00848">
    <property type="entry name" value="Ring_hydroxyl_A"/>
    <property type="match status" value="1"/>
</dbReference>
<dbReference type="CDD" id="cd03469">
    <property type="entry name" value="Rieske_RO_Alpha_N"/>
    <property type="match status" value="1"/>
</dbReference>
<dbReference type="InterPro" id="IPR001663">
    <property type="entry name" value="Rng_hydr_dOase-A"/>
</dbReference>
<keyword evidence="5" id="KW-0408">Iron</keyword>
<keyword evidence="2" id="KW-0001">2Fe-2S</keyword>
<sequence>MNKPFKPAPSIDLDDLQTNLDQGWGFPANFYSDPDIYDFDMKHIYNKSWLLFAPVHQLSEPGDTVVGRAGDVPVVVVRGRDNVLRGFVNLCRHRGYTVATETGKCNTLTCRYHAWSYNLDGSLRGAPNTKQEPGFDKSEMSLLPIAVDTWGPAVFVNADPEATPFLAHHPKIADYTRNIGYETDPQFYLDNYNLVRTIDYDFQSNWKLWYDNNTECYHCPTIHSTSFGDAFETNIGAFTYEEFDNCMTFSFSPDARPAEHGKLKARSQRAFQFYPGSTIMRQDDLLLLHQAIPTGPETSKKFMYCLLRKGSDTEMGKRWIDLWDQTFSEDQGATQIQQAGLRSGRMPRARYVTNQEEATMFVNRLTLSAYRKALTGE</sequence>
<dbReference type="InterPro" id="IPR017941">
    <property type="entry name" value="Rieske_2Fe-2S"/>
</dbReference>
<proteinExistence type="predicted"/>
<keyword evidence="8" id="KW-0223">Dioxygenase</keyword>
<dbReference type="PANTHER" id="PTHR43756:SF5">
    <property type="entry name" value="CHOLINE MONOOXYGENASE, CHLOROPLASTIC"/>
    <property type="match status" value="1"/>
</dbReference>
<dbReference type="PANTHER" id="PTHR43756">
    <property type="entry name" value="CHOLINE MONOOXYGENASE, CHLOROPLASTIC"/>
    <property type="match status" value="1"/>
</dbReference>
<dbReference type="InterPro" id="IPR036922">
    <property type="entry name" value="Rieske_2Fe-2S_sf"/>
</dbReference>
<evidence type="ECO:0000313" key="9">
    <source>
        <dbReference type="Proteomes" id="UP001064087"/>
    </source>
</evidence>
<dbReference type="Pfam" id="PF00355">
    <property type="entry name" value="Rieske"/>
    <property type="match status" value="1"/>
</dbReference>
<evidence type="ECO:0000256" key="6">
    <source>
        <dbReference type="ARBA" id="ARBA00023014"/>
    </source>
</evidence>
<dbReference type="SUPFAM" id="SSF50022">
    <property type="entry name" value="ISP domain"/>
    <property type="match status" value="1"/>
</dbReference>
<dbReference type="GO" id="GO:0051213">
    <property type="term" value="F:dioxygenase activity"/>
    <property type="evidence" value="ECO:0007669"/>
    <property type="project" value="UniProtKB-KW"/>
</dbReference>
<dbReference type="InterPro" id="IPR015879">
    <property type="entry name" value="Ring_hydroxy_dOase_asu_C_dom"/>
</dbReference>
<accession>A0ABY6DF43</accession>
<organism evidence="8 9">
    <name type="scientific">Roseovarius pelagicus</name>
    <dbReference type="NCBI Taxonomy" id="2980108"/>
    <lineage>
        <taxon>Bacteria</taxon>
        <taxon>Pseudomonadati</taxon>
        <taxon>Pseudomonadota</taxon>
        <taxon>Alphaproteobacteria</taxon>
        <taxon>Rhodobacterales</taxon>
        <taxon>Roseobacteraceae</taxon>
        <taxon>Roseovarius</taxon>
    </lineage>
</organism>
<evidence type="ECO:0000256" key="1">
    <source>
        <dbReference type="ARBA" id="ARBA00001962"/>
    </source>
</evidence>
<dbReference type="SUPFAM" id="SSF55961">
    <property type="entry name" value="Bet v1-like"/>
    <property type="match status" value="1"/>
</dbReference>
<evidence type="ECO:0000313" key="8">
    <source>
        <dbReference type="EMBL" id="UXX84772.1"/>
    </source>
</evidence>
<gene>
    <name evidence="8" type="ORF">N7U68_09090</name>
</gene>
<keyword evidence="6" id="KW-0411">Iron-sulfur</keyword>
<dbReference type="EMBL" id="CP106738">
    <property type="protein sequence ID" value="UXX84772.1"/>
    <property type="molecule type" value="Genomic_DNA"/>
</dbReference>
<evidence type="ECO:0000256" key="4">
    <source>
        <dbReference type="ARBA" id="ARBA00023002"/>
    </source>
</evidence>
<keyword evidence="3" id="KW-0479">Metal-binding</keyword>
<reference evidence="8" key="1">
    <citation type="submission" date="2022-10" db="EMBL/GenBank/DDBJ databases">
        <title>Roseovarius pelagicus sp. nov., isolated from Arctic seawater.</title>
        <authorList>
            <person name="Hong Y.W."/>
            <person name="Hwang C.Y."/>
        </authorList>
    </citation>
    <scope>NUCLEOTIDE SEQUENCE</scope>
    <source>
        <strain evidence="8">HL-MP18</strain>
    </source>
</reference>
<keyword evidence="9" id="KW-1185">Reference proteome</keyword>
<feature type="domain" description="Rieske" evidence="7">
    <location>
        <begin position="52"/>
        <end position="156"/>
    </location>
</feature>
<keyword evidence="4" id="KW-0560">Oxidoreductase</keyword>
<evidence type="ECO:0000256" key="5">
    <source>
        <dbReference type="ARBA" id="ARBA00023004"/>
    </source>
</evidence>
<dbReference type="Gene3D" id="2.102.10.10">
    <property type="entry name" value="Rieske [2Fe-2S] iron-sulphur domain"/>
    <property type="match status" value="1"/>
</dbReference>
<evidence type="ECO:0000256" key="2">
    <source>
        <dbReference type="ARBA" id="ARBA00022714"/>
    </source>
</evidence>